<dbReference type="SMART" id="SM00342">
    <property type="entry name" value="HTH_ARAC"/>
    <property type="match status" value="1"/>
</dbReference>
<evidence type="ECO:0000259" key="4">
    <source>
        <dbReference type="PROSITE" id="PS01124"/>
    </source>
</evidence>
<proteinExistence type="predicted"/>
<dbReference type="Pfam" id="PF12852">
    <property type="entry name" value="Cupin_6"/>
    <property type="match status" value="1"/>
</dbReference>
<dbReference type="EMBL" id="VDMN01000001">
    <property type="protein sequence ID" value="TNM66032.1"/>
    <property type="molecule type" value="Genomic_DNA"/>
</dbReference>
<dbReference type="InterPro" id="IPR032783">
    <property type="entry name" value="AraC_lig"/>
</dbReference>
<dbReference type="AlphaFoldDB" id="A0A5C4XRJ2"/>
<dbReference type="InterPro" id="IPR014710">
    <property type="entry name" value="RmlC-like_jellyroll"/>
</dbReference>
<dbReference type="GO" id="GO:0003700">
    <property type="term" value="F:DNA-binding transcription factor activity"/>
    <property type="evidence" value="ECO:0007669"/>
    <property type="project" value="InterPro"/>
</dbReference>
<sequence length="306" mass="33156">MADPFADVVTLLQPSLPFSKMASGSGPWRVDAPATARPLFCVILEGAARLSAPGEEPIELQADDFILIPAACDFTMSSIEPVDARNAAHFAVTKRDDETRHGDPDGLPNMRMLVGGLAFGSPDASLLVSLLPRLVHVRGEKQFATIVQLIRNEAREEKPARDMVLTRLLEVLLIEALRSASGGGTSVGLLRGLADERLAAALRSIHGDPKHDWTVEKLAGEAALSRSVFFERFRKAMGVAPIEYLLSWRMAIAKNLLRRGDGGIKEIADRVGYGSASAFSIAFTRFVGVPPTHYARSEMNRGIEEA</sequence>
<dbReference type="PROSITE" id="PS00041">
    <property type="entry name" value="HTH_ARAC_FAMILY_1"/>
    <property type="match status" value="1"/>
</dbReference>
<keyword evidence="3" id="KW-0804">Transcription</keyword>
<feature type="domain" description="HTH araC/xylS-type" evidence="4">
    <location>
        <begin position="199"/>
        <end position="297"/>
    </location>
</feature>
<dbReference type="Gene3D" id="2.60.120.10">
    <property type="entry name" value="Jelly Rolls"/>
    <property type="match status" value="1"/>
</dbReference>
<dbReference type="PROSITE" id="PS01124">
    <property type="entry name" value="HTH_ARAC_FAMILY_2"/>
    <property type="match status" value="1"/>
</dbReference>
<dbReference type="OrthoDB" id="9783876at2"/>
<organism evidence="5 6">
    <name type="scientific">Aliirhizobium smilacinae</name>
    <dbReference type="NCBI Taxonomy" id="1395944"/>
    <lineage>
        <taxon>Bacteria</taxon>
        <taxon>Pseudomonadati</taxon>
        <taxon>Pseudomonadota</taxon>
        <taxon>Alphaproteobacteria</taxon>
        <taxon>Hyphomicrobiales</taxon>
        <taxon>Rhizobiaceae</taxon>
        <taxon>Aliirhizobium</taxon>
    </lineage>
</organism>
<dbReference type="PANTHER" id="PTHR43436:SF2">
    <property type="entry name" value="ARAC_XYLS FAMILY TRANSCRIPTIONAL REGULATOR"/>
    <property type="match status" value="1"/>
</dbReference>
<dbReference type="SUPFAM" id="SSF46689">
    <property type="entry name" value="Homeodomain-like"/>
    <property type="match status" value="2"/>
</dbReference>
<gene>
    <name evidence="5" type="ORF">FHP24_07380</name>
</gene>
<evidence type="ECO:0000256" key="3">
    <source>
        <dbReference type="ARBA" id="ARBA00023163"/>
    </source>
</evidence>
<evidence type="ECO:0000256" key="1">
    <source>
        <dbReference type="ARBA" id="ARBA00023015"/>
    </source>
</evidence>
<dbReference type="GO" id="GO:0043565">
    <property type="term" value="F:sequence-specific DNA binding"/>
    <property type="evidence" value="ECO:0007669"/>
    <property type="project" value="InterPro"/>
</dbReference>
<reference evidence="5 6" key="1">
    <citation type="submission" date="2019-06" db="EMBL/GenBank/DDBJ databases">
        <title>The draft genome of Rhizobium smilacinae PTYR-5.</title>
        <authorList>
            <person name="Liu L."/>
            <person name="Li L."/>
            <person name="Zhang X."/>
        </authorList>
    </citation>
    <scope>NUCLEOTIDE SEQUENCE [LARGE SCALE GENOMIC DNA]</scope>
    <source>
        <strain evidence="5 6">PTYR-5</strain>
    </source>
</reference>
<keyword evidence="1" id="KW-0805">Transcription regulation</keyword>
<keyword evidence="2" id="KW-0238">DNA-binding</keyword>
<dbReference type="RefSeq" id="WP_139674972.1">
    <property type="nucleotide sequence ID" value="NZ_VDMN01000001.1"/>
</dbReference>
<protein>
    <submittedName>
        <fullName evidence="5">AraC family transcriptional regulator</fullName>
    </submittedName>
</protein>
<evidence type="ECO:0000313" key="6">
    <source>
        <dbReference type="Proteomes" id="UP000311605"/>
    </source>
</evidence>
<dbReference type="Proteomes" id="UP000311605">
    <property type="component" value="Unassembled WGS sequence"/>
</dbReference>
<comment type="caution">
    <text evidence="5">The sequence shown here is derived from an EMBL/GenBank/DDBJ whole genome shotgun (WGS) entry which is preliminary data.</text>
</comment>
<dbReference type="PANTHER" id="PTHR43436">
    <property type="entry name" value="ARAC-FAMILY TRANSCRIPTIONAL REGULATOR"/>
    <property type="match status" value="1"/>
</dbReference>
<evidence type="ECO:0000256" key="2">
    <source>
        <dbReference type="ARBA" id="ARBA00023125"/>
    </source>
</evidence>
<dbReference type="Pfam" id="PF12833">
    <property type="entry name" value="HTH_18"/>
    <property type="match status" value="1"/>
</dbReference>
<name>A0A5C4XRJ2_9HYPH</name>
<dbReference type="InterPro" id="IPR018062">
    <property type="entry name" value="HTH_AraC-typ_CS"/>
</dbReference>
<evidence type="ECO:0000313" key="5">
    <source>
        <dbReference type="EMBL" id="TNM66032.1"/>
    </source>
</evidence>
<dbReference type="InterPro" id="IPR018060">
    <property type="entry name" value="HTH_AraC"/>
</dbReference>
<dbReference type="Gene3D" id="1.10.10.60">
    <property type="entry name" value="Homeodomain-like"/>
    <property type="match status" value="2"/>
</dbReference>
<accession>A0A5C4XRJ2</accession>
<dbReference type="InterPro" id="IPR009057">
    <property type="entry name" value="Homeodomain-like_sf"/>
</dbReference>
<keyword evidence="6" id="KW-1185">Reference proteome</keyword>